<evidence type="ECO:0000313" key="7">
    <source>
        <dbReference type="Proteomes" id="UP000765160"/>
    </source>
</evidence>
<protein>
    <submittedName>
        <fullName evidence="6">Transporter substrate-binding domain-containing protein</fullName>
    </submittedName>
</protein>
<dbReference type="Gene3D" id="3.40.190.10">
    <property type="entry name" value="Periplasmic binding protein-like II"/>
    <property type="match status" value="2"/>
</dbReference>
<sequence>MPRPFLDRNIAMRRCLIGLLTLFALAGTAAAQTLDAVRQRQTVRCGVFGQLPGFSAQDTDGNMRGMDADFCRAIAAAVLGDRELVEFVTANSVEAGLAGLESGRVDLLSSNLTATAMRDAGRNIAPTGVLLYDGQAVLVRTDAGIANFAQLDGKRICVAAATVDASQRILRNAAGRAGITVVPVVTTQSGTALMDGFKNGSCDAVTADAAALATLRATDLPDPAGALLLSERLSREPLTPFVRGGDERWREIVSWTLHALVAAEELEISSGTLEAALGSDDSEVRFLIGLDPGLGAALGLRDTWAAEAIRQVGNYGEIFDRNLGEGSPIGLDRGLSDLWRRGGLMYPFPFR</sequence>
<dbReference type="RefSeq" id="WP_168051171.1">
    <property type="nucleotide sequence ID" value="NZ_JAATJR010000005.1"/>
</dbReference>
<gene>
    <name evidence="6" type="ORF">HB662_17840</name>
</gene>
<dbReference type="PANTHER" id="PTHR30085">
    <property type="entry name" value="AMINO ACID ABC TRANSPORTER PERMEASE"/>
    <property type="match status" value="1"/>
</dbReference>
<dbReference type="Pfam" id="PF00497">
    <property type="entry name" value="SBP_bac_3"/>
    <property type="match status" value="1"/>
</dbReference>
<feature type="signal peptide" evidence="4">
    <location>
        <begin position="1"/>
        <end position="31"/>
    </location>
</feature>
<dbReference type="InterPro" id="IPR001638">
    <property type="entry name" value="Solute-binding_3/MltF_N"/>
</dbReference>
<dbReference type="Proteomes" id="UP000765160">
    <property type="component" value="Unassembled WGS sequence"/>
</dbReference>
<dbReference type="SUPFAM" id="SSF53850">
    <property type="entry name" value="Periplasmic binding protein-like II"/>
    <property type="match status" value="1"/>
</dbReference>
<dbReference type="EMBL" id="JAAVTX010000005">
    <property type="protein sequence ID" value="NKE46648.1"/>
    <property type="molecule type" value="Genomic_DNA"/>
</dbReference>
<organism evidence="6 7">
    <name type="scientific">Falsiroseomonas frigidaquae</name>
    <dbReference type="NCBI Taxonomy" id="487318"/>
    <lineage>
        <taxon>Bacteria</taxon>
        <taxon>Pseudomonadati</taxon>
        <taxon>Pseudomonadota</taxon>
        <taxon>Alphaproteobacteria</taxon>
        <taxon>Acetobacterales</taxon>
        <taxon>Roseomonadaceae</taxon>
        <taxon>Falsiroseomonas</taxon>
    </lineage>
</organism>
<evidence type="ECO:0000313" key="6">
    <source>
        <dbReference type="EMBL" id="NKE46648.1"/>
    </source>
</evidence>
<proteinExistence type="inferred from homology"/>
<evidence type="ECO:0000259" key="5">
    <source>
        <dbReference type="SMART" id="SM00062"/>
    </source>
</evidence>
<evidence type="ECO:0000256" key="4">
    <source>
        <dbReference type="SAM" id="SignalP"/>
    </source>
</evidence>
<dbReference type="PANTHER" id="PTHR30085:SF6">
    <property type="entry name" value="ABC TRANSPORTER GLUTAMINE-BINDING PROTEIN GLNH"/>
    <property type="match status" value="1"/>
</dbReference>
<feature type="chain" id="PRO_5045539324" evidence="4">
    <location>
        <begin position="32"/>
        <end position="351"/>
    </location>
</feature>
<feature type="domain" description="Solute-binding protein family 3/N-terminal" evidence="5">
    <location>
        <begin position="42"/>
        <end position="276"/>
    </location>
</feature>
<name>A0ABX1F2V0_9PROT</name>
<accession>A0ABX1F2V0</accession>
<dbReference type="SMART" id="SM00062">
    <property type="entry name" value="PBPb"/>
    <property type="match status" value="1"/>
</dbReference>
<evidence type="ECO:0000256" key="3">
    <source>
        <dbReference type="ARBA" id="ARBA00022729"/>
    </source>
</evidence>
<comment type="caution">
    <text evidence="6">The sequence shown here is derived from an EMBL/GenBank/DDBJ whole genome shotgun (WGS) entry which is preliminary data.</text>
</comment>
<evidence type="ECO:0000256" key="1">
    <source>
        <dbReference type="ARBA" id="ARBA00010333"/>
    </source>
</evidence>
<evidence type="ECO:0000256" key="2">
    <source>
        <dbReference type="ARBA" id="ARBA00022448"/>
    </source>
</evidence>
<reference evidence="6 7" key="1">
    <citation type="submission" date="2020-03" db="EMBL/GenBank/DDBJ databases">
        <title>Roseomonas selenitidurans sp. nov. isolated from soil.</title>
        <authorList>
            <person name="Liu H."/>
        </authorList>
    </citation>
    <scope>NUCLEOTIDE SEQUENCE [LARGE SCALE GENOMIC DNA]</scope>
    <source>
        <strain evidence="6 7">JCM 15073</strain>
    </source>
</reference>
<comment type="similarity">
    <text evidence="1">Belongs to the bacterial solute-binding protein 3 family.</text>
</comment>
<keyword evidence="2" id="KW-0813">Transport</keyword>
<keyword evidence="7" id="KW-1185">Reference proteome</keyword>
<dbReference type="InterPro" id="IPR051455">
    <property type="entry name" value="Bact_solute-bind_prot3"/>
</dbReference>
<keyword evidence="3 4" id="KW-0732">Signal</keyword>